<dbReference type="Gene3D" id="1.20.1250.20">
    <property type="entry name" value="MFS general substrate transporter like domains"/>
    <property type="match status" value="1"/>
</dbReference>
<reference evidence="9" key="2">
    <citation type="submission" date="2025-08" db="UniProtKB">
        <authorList>
            <consortium name="Ensembl"/>
        </authorList>
    </citation>
    <scope>IDENTIFICATION</scope>
</reference>
<feature type="transmembrane region" description="Helical" evidence="8">
    <location>
        <begin position="241"/>
        <end position="265"/>
    </location>
</feature>
<sequence>MKTGCLNVNFIKTIPGFVLTAIHRTMNGKLLLLGLLYCVQGIPYGIQSSLLPIYFRTSGLSFTKISLTKILYFPWILKVIWAPLVDQFSTKRQWLLLTMCGMALSCLITGTLSPEYNFSALAVSLLLMNLMASVQDIAVDGVAVQILQNDEVGYGNTVQVVGYKLGSVFAGGGLLTIMNLVGWGLMFALLSIVYVIVILYTAVASELKTLSKIQSNHQKSMKHCLNPWRILQEILRVPDTFWTIGFVLVYKLGEQGAISMFPLFLLDHGMSAGEIGLWHGMVAMVFSIIGSSLGGFLTTRYKVCSLMKIFFILRLLSLAFQTFLINVFNGNSWLMKGCAILSINIQHFFGGTITTLAFSIMMQCTKMAHVRIQATHYSFLATLEVLGKLSFSVLVGWIVDWVGFFLSFIVFQLLSVVAILHVYKAPKTLS</sequence>
<feature type="transmembrane region" description="Helical" evidence="8">
    <location>
        <begin position="348"/>
        <end position="365"/>
    </location>
</feature>
<feature type="transmembrane region" description="Helical" evidence="8">
    <location>
        <begin position="94"/>
        <end position="112"/>
    </location>
</feature>
<evidence type="ECO:0000256" key="4">
    <source>
        <dbReference type="ARBA" id="ARBA00022692"/>
    </source>
</evidence>
<dbReference type="SUPFAM" id="SSF103473">
    <property type="entry name" value="MFS general substrate transporter"/>
    <property type="match status" value="1"/>
</dbReference>
<keyword evidence="6 8" id="KW-0472">Membrane</keyword>
<evidence type="ECO:0000256" key="7">
    <source>
        <dbReference type="ARBA" id="ARBA00069953"/>
    </source>
</evidence>
<feature type="transmembrane region" description="Helical" evidence="8">
    <location>
        <begin position="183"/>
        <end position="203"/>
    </location>
</feature>
<feature type="transmembrane region" description="Helical" evidence="8">
    <location>
        <begin position="30"/>
        <end position="55"/>
    </location>
</feature>
<proteinExistence type="inferred from homology"/>
<keyword evidence="3" id="KW-0813">Transport</keyword>
<evidence type="ECO:0000313" key="10">
    <source>
        <dbReference type="Proteomes" id="UP000694620"/>
    </source>
</evidence>
<feature type="transmembrane region" description="Helical" evidence="8">
    <location>
        <begin position="377"/>
        <end position="398"/>
    </location>
</feature>
<dbReference type="GO" id="GO:0016020">
    <property type="term" value="C:membrane"/>
    <property type="evidence" value="ECO:0007669"/>
    <property type="project" value="UniProtKB-SubCell"/>
</dbReference>
<dbReference type="Ensembl" id="ENSECRT00000006683.1">
    <property type="protein sequence ID" value="ENSECRP00000006576.1"/>
    <property type="gene ID" value="ENSECRG00000004387.1"/>
</dbReference>
<protein>
    <recommendedName>
        <fullName evidence="7">Major facilitator superfamily domain-containing protein 3</fullName>
    </recommendedName>
</protein>
<feature type="transmembrane region" description="Helical" evidence="8">
    <location>
        <begin position="309"/>
        <end position="328"/>
    </location>
</feature>
<evidence type="ECO:0000256" key="3">
    <source>
        <dbReference type="ARBA" id="ARBA00022448"/>
    </source>
</evidence>
<dbReference type="CDD" id="cd17485">
    <property type="entry name" value="MFS_MFSD3"/>
    <property type="match status" value="1"/>
</dbReference>
<dbReference type="RefSeq" id="XP_028658185.1">
    <property type="nucleotide sequence ID" value="XM_028802352.2"/>
</dbReference>
<name>A0A8C4RTK1_ERPCA</name>
<dbReference type="PANTHER" id="PTHR12778">
    <property type="entry name" value="SOLUTE CARRIER FAMILY 33 ACETYL-COA TRANSPORTER -RELATED"/>
    <property type="match status" value="1"/>
</dbReference>
<evidence type="ECO:0000256" key="6">
    <source>
        <dbReference type="ARBA" id="ARBA00023136"/>
    </source>
</evidence>
<dbReference type="CTD" id="113655"/>
<evidence type="ECO:0000256" key="8">
    <source>
        <dbReference type="SAM" id="Phobius"/>
    </source>
</evidence>
<feature type="transmembrane region" description="Helical" evidence="8">
    <location>
        <begin position="61"/>
        <end position="82"/>
    </location>
</feature>
<reference evidence="9" key="3">
    <citation type="submission" date="2025-09" db="UniProtKB">
        <authorList>
            <consortium name="Ensembl"/>
        </authorList>
    </citation>
    <scope>IDENTIFICATION</scope>
</reference>
<keyword evidence="5 8" id="KW-1133">Transmembrane helix</keyword>
<evidence type="ECO:0000256" key="5">
    <source>
        <dbReference type="ARBA" id="ARBA00022989"/>
    </source>
</evidence>
<dbReference type="PANTHER" id="PTHR12778:SF10">
    <property type="entry name" value="MAJOR FACILITATOR SUPERFAMILY DOMAIN-CONTAINING PROTEIN 3"/>
    <property type="match status" value="1"/>
</dbReference>
<dbReference type="GeneTree" id="ENSGT00940000154019"/>
<dbReference type="GeneID" id="114652138"/>
<dbReference type="InterPro" id="IPR011701">
    <property type="entry name" value="MFS"/>
</dbReference>
<dbReference type="Pfam" id="PF07690">
    <property type="entry name" value="MFS_1"/>
    <property type="match status" value="1"/>
</dbReference>
<dbReference type="GO" id="GO:0022857">
    <property type="term" value="F:transmembrane transporter activity"/>
    <property type="evidence" value="ECO:0007669"/>
    <property type="project" value="InterPro"/>
</dbReference>
<feature type="transmembrane region" description="Helical" evidence="8">
    <location>
        <begin position="404"/>
        <end position="423"/>
    </location>
</feature>
<dbReference type="InterPro" id="IPR004752">
    <property type="entry name" value="AmpG_permease/AT-1"/>
</dbReference>
<gene>
    <name evidence="9" type="primary">mfsd3</name>
</gene>
<keyword evidence="10" id="KW-1185">Reference proteome</keyword>
<comment type="subcellular location">
    <subcellularLocation>
        <location evidence="1">Membrane</location>
        <topology evidence="1">Multi-pass membrane protein</topology>
    </subcellularLocation>
</comment>
<dbReference type="Proteomes" id="UP000694620">
    <property type="component" value="Chromosome 5"/>
</dbReference>
<reference evidence="9" key="1">
    <citation type="submission" date="2021-06" db="EMBL/GenBank/DDBJ databases">
        <authorList>
            <consortium name="Wellcome Sanger Institute Data Sharing"/>
        </authorList>
    </citation>
    <scope>NUCLEOTIDE SEQUENCE [LARGE SCALE GENOMIC DNA]</scope>
</reference>
<comment type="similarity">
    <text evidence="2">Belongs to the major facilitator superfamily.</text>
</comment>
<dbReference type="OrthoDB" id="6415790at2759"/>
<feature type="transmembrane region" description="Helical" evidence="8">
    <location>
        <begin position="277"/>
        <end position="297"/>
    </location>
</feature>
<evidence type="ECO:0000313" key="9">
    <source>
        <dbReference type="Ensembl" id="ENSECRP00000006576.1"/>
    </source>
</evidence>
<keyword evidence="4 8" id="KW-0812">Transmembrane</keyword>
<accession>A0A8C4RTK1</accession>
<evidence type="ECO:0000256" key="1">
    <source>
        <dbReference type="ARBA" id="ARBA00004141"/>
    </source>
</evidence>
<dbReference type="InterPro" id="IPR036259">
    <property type="entry name" value="MFS_trans_sf"/>
</dbReference>
<dbReference type="FunFam" id="1.20.1250.20:FF:000176">
    <property type="entry name" value="Major facilitator superfamily domain containing 3"/>
    <property type="match status" value="1"/>
</dbReference>
<organism evidence="9 10">
    <name type="scientific">Erpetoichthys calabaricus</name>
    <name type="common">Rope fish</name>
    <name type="synonym">Calamoichthys calabaricus</name>
    <dbReference type="NCBI Taxonomy" id="27687"/>
    <lineage>
        <taxon>Eukaryota</taxon>
        <taxon>Metazoa</taxon>
        <taxon>Chordata</taxon>
        <taxon>Craniata</taxon>
        <taxon>Vertebrata</taxon>
        <taxon>Euteleostomi</taxon>
        <taxon>Actinopterygii</taxon>
        <taxon>Polypteriformes</taxon>
        <taxon>Polypteridae</taxon>
        <taxon>Erpetoichthys</taxon>
    </lineage>
</organism>
<evidence type="ECO:0000256" key="2">
    <source>
        <dbReference type="ARBA" id="ARBA00008335"/>
    </source>
</evidence>
<dbReference type="AlphaFoldDB" id="A0A8C4RTK1"/>